<evidence type="ECO:0000256" key="1">
    <source>
        <dbReference type="ARBA" id="ARBA00022723"/>
    </source>
</evidence>
<keyword evidence="1 3" id="KW-0479">Metal-binding</keyword>
<keyword evidence="3" id="KW-0440">LIM domain</keyword>
<protein>
    <recommendedName>
        <fullName evidence="5">LIM zinc-binding domain-containing protein</fullName>
    </recommendedName>
</protein>
<dbReference type="Pfam" id="PF00412">
    <property type="entry name" value="LIM"/>
    <property type="match status" value="1"/>
</dbReference>
<evidence type="ECO:0000256" key="2">
    <source>
        <dbReference type="ARBA" id="ARBA00022833"/>
    </source>
</evidence>
<accession>A0AAD5JM95</accession>
<dbReference type="Proteomes" id="UP001209540">
    <property type="component" value="Unassembled WGS sequence"/>
</dbReference>
<dbReference type="CDD" id="cd08368">
    <property type="entry name" value="LIM"/>
    <property type="match status" value="1"/>
</dbReference>
<feature type="compositionally biased region" description="Basic and acidic residues" evidence="4">
    <location>
        <begin position="201"/>
        <end position="216"/>
    </location>
</feature>
<sequence length="278" mass="29708">MVDLNGRPCCERCLIAQSGEAKQAKLSYPSPATSLSDGGDSTPASTPGLRDTISSAGSSYWLPRTPPPTNSRPRIDSVLFNHYQKTLQNDQQQQPPIAPPLTPSSLSPAGSIRSSASGSPVSISSISPSPSPLSHGSSASSSSSTRSDLSSSPPPPSVAEAATAAQRRLSQHQQQKPQPQQRKLLNKRSSIPTSSPSLSSRPKETNTTKKPSSDLAKKACTGCNKVIQGSKVKLQSYNGDIYFHHDCLICSGCQCRFPDSRCVLKNNKVYHPKVRRKT</sequence>
<dbReference type="AlphaFoldDB" id="A0AAD5JM95"/>
<evidence type="ECO:0000256" key="3">
    <source>
        <dbReference type="PROSITE-ProRule" id="PRU00125"/>
    </source>
</evidence>
<dbReference type="InterPro" id="IPR001781">
    <property type="entry name" value="Znf_LIM"/>
</dbReference>
<gene>
    <name evidence="6" type="ORF">BDA99DRAFT_288981</name>
</gene>
<feature type="region of interest" description="Disordered" evidence="4">
    <location>
        <begin position="20"/>
        <end position="75"/>
    </location>
</feature>
<reference evidence="6" key="2">
    <citation type="submission" date="2023-02" db="EMBL/GenBank/DDBJ databases">
        <authorList>
            <consortium name="DOE Joint Genome Institute"/>
            <person name="Mondo S.J."/>
            <person name="Chang Y."/>
            <person name="Wang Y."/>
            <person name="Ahrendt S."/>
            <person name="Andreopoulos W."/>
            <person name="Barry K."/>
            <person name="Beard J."/>
            <person name="Benny G.L."/>
            <person name="Blankenship S."/>
            <person name="Bonito G."/>
            <person name="Cuomo C."/>
            <person name="Desiro A."/>
            <person name="Gervers K.A."/>
            <person name="Hundley H."/>
            <person name="Kuo A."/>
            <person name="LaButti K."/>
            <person name="Lang B.F."/>
            <person name="Lipzen A."/>
            <person name="O'Donnell K."/>
            <person name="Pangilinan J."/>
            <person name="Reynolds N."/>
            <person name="Sandor L."/>
            <person name="Smith M.W."/>
            <person name="Tsang A."/>
            <person name="Grigoriev I.V."/>
            <person name="Stajich J.E."/>
            <person name="Spatafora J.W."/>
        </authorList>
    </citation>
    <scope>NUCLEOTIDE SEQUENCE</scope>
    <source>
        <strain evidence="6">RSA 2281</strain>
    </source>
</reference>
<keyword evidence="2 3" id="KW-0862">Zinc</keyword>
<feature type="region of interest" description="Disordered" evidence="4">
    <location>
        <begin position="88"/>
        <end position="216"/>
    </location>
</feature>
<feature type="domain" description="LIM zinc-binding" evidence="5">
    <location>
        <begin position="218"/>
        <end position="278"/>
    </location>
</feature>
<evidence type="ECO:0000313" key="6">
    <source>
        <dbReference type="EMBL" id="KAI9245371.1"/>
    </source>
</evidence>
<comment type="caution">
    <text evidence="6">The sequence shown here is derived from an EMBL/GenBank/DDBJ whole genome shotgun (WGS) entry which is preliminary data.</text>
</comment>
<proteinExistence type="predicted"/>
<dbReference type="SMART" id="SM00132">
    <property type="entry name" value="LIM"/>
    <property type="match status" value="1"/>
</dbReference>
<dbReference type="GO" id="GO:0046872">
    <property type="term" value="F:metal ion binding"/>
    <property type="evidence" value="ECO:0007669"/>
    <property type="project" value="UniProtKB-KW"/>
</dbReference>
<dbReference type="EMBL" id="JAIXMP010000052">
    <property type="protein sequence ID" value="KAI9245371.1"/>
    <property type="molecule type" value="Genomic_DNA"/>
</dbReference>
<reference evidence="6" key="1">
    <citation type="journal article" date="2022" name="IScience">
        <title>Evolution of zygomycete secretomes and the origins of terrestrial fungal ecologies.</title>
        <authorList>
            <person name="Chang Y."/>
            <person name="Wang Y."/>
            <person name="Mondo S."/>
            <person name="Ahrendt S."/>
            <person name="Andreopoulos W."/>
            <person name="Barry K."/>
            <person name="Beard J."/>
            <person name="Benny G.L."/>
            <person name="Blankenship S."/>
            <person name="Bonito G."/>
            <person name="Cuomo C."/>
            <person name="Desiro A."/>
            <person name="Gervers K.A."/>
            <person name="Hundley H."/>
            <person name="Kuo A."/>
            <person name="LaButti K."/>
            <person name="Lang B.F."/>
            <person name="Lipzen A."/>
            <person name="O'Donnell K."/>
            <person name="Pangilinan J."/>
            <person name="Reynolds N."/>
            <person name="Sandor L."/>
            <person name="Smith M.E."/>
            <person name="Tsang A."/>
            <person name="Grigoriev I.V."/>
            <person name="Stajich J.E."/>
            <person name="Spatafora J.W."/>
        </authorList>
    </citation>
    <scope>NUCLEOTIDE SEQUENCE</scope>
    <source>
        <strain evidence="6">RSA 2281</strain>
    </source>
</reference>
<evidence type="ECO:0000313" key="7">
    <source>
        <dbReference type="Proteomes" id="UP001209540"/>
    </source>
</evidence>
<keyword evidence="7" id="KW-1185">Reference proteome</keyword>
<organism evidence="6 7">
    <name type="scientific">Phascolomyces articulosus</name>
    <dbReference type="NCBI Taxonomy" id="60185"/>
    <lineage>
        <taxon>Eukaryota</taxon>
        <taxon>Fungi</taxon>
        <taxon>Fungi incertae sedis</taxon>
        <taxon>Mucoromycota</taxon>
        <taxon>Mucoromycotina</taxon>
        <taxon>Mucoromycetes</taxon>
        <taxon>Mucorales</taxon>
        <taxon>Lichtheimiaceae</taxon>
        <taxon>Phascolomyces</taxon>
    </lineage>
</organism>
<feature type="compositionally biased region" description="Low complexity" evidence="4">
    <location>
        <begin position="166"/>
        <end position="200"/>
    </location>
</feature>
<name>A0AAD5JM95_9FUNG</name>
<evidence type="ECO:0000259" key="5">
    <source>
        <dbReference type="PROSITE" id="PS50023"/>
    </source>
</evidence>
<dbReference type="Gene3D" id="2.10.110.10">
    <property type="entry name" value="Cysteine Rich Protein"/>
    <property type="match status" value="1"/>
</dbReference>
<feature type="compositionally biased region" description="Low complexity" evidence="4">
    <location>
        <begin position="103"/>
        <end position="151"/>
    </location>
</feature>
<dbReference type="PROSITE" id="PS50023">
    <property type="entry name" value="LIM_DOMAIN_2"/>
    <property type="match status" value="1"/>
</dbReference>
<dbReference type="PROSITE" id="PS00478">
    <property type="entry name" value="LIM_DOMAIN_1"/>
    <property type="match status" value="1"/>
</dbReference>
<evidence type="ECO:0000256" key="4">
    <source>
        <dbReference type="SAM" id="MobiDB-lite"/>
    </source>
</evidence>